<dbReference type="AlphaFoldDB" id="A0A5C6M1X5"/>
<feature type="repeat" description="ANK" evidence="3">
    <location>
        <begin position="108"/>
        <end position="136"/>
    </location>
</feature>
<dbReference type="InterPro" id="IPR002110">
    <property type="entry name" value="Ankyrin_rpt"/>
</dbReference>
<feature type="repeat" description="ANK" evidence="3">
    <location>
        <begin position="74"/>
        <end position="106"/>
    </location>
</feature>
<feature type="repeat" description="ANK" evidence="3">
    <location>
        <begin position="142"/>
        <end position="174"/>
    </location>
</feature>
<evidence type="ECO:0000256" key="4">
    <source>
        <dbReference type="SAM" id="SignalP"/>
    </source>
</evidence>
<reference evidence="5 6" key="1">
    <citation type="submission" date="2019-08" db="EMBL/GenBank/DDBJ databases">
        <title>100 year-old enigma solved: identification of Planctomyces bekefii, the type genus and species of the phylum Planctomycetes.</title>
        <authorList>
            <person name="Svetlana D.N."/>
            <person name="Overmann J."/>
        </authorList>
    </citation>
    <scope>NUCLEOTIDE SEQUENCE [LARGE SCALE GENOMIC DNA]</scope>
    <source>
        <strain evidence="5">Phe10_nw2017</strain>
    </source>
</reference>
<evidence type="ECO:0000313" key="6">
    <source>
        <dbReference type="Proteomes" id="UP000321083"/>
    </source>
</evidence>
<dbReference type="Proteomes" id="UP000321083">
    <property type="component" value="Unassembled WGS sequence"/>
</dbReference>
<feature type="chain" id="PRO_5022912638" evidence="4">
    <location>
        <begin position="22"/>
        <end position="178"/>
    </location>
</feature>
<feature type="signal peptide" evidence="4">
    <location>
        <begin position="1"/>
        <end position="21"/>
    </location>
</feature>
<dbReference type="PROSITE" id="PS51257">
    <property type="entry name" value="PROKAR_LIPOPROTEIN"/>
    <property type="match status" value="1"/>
</dbReference>
<dbReference type="EMBL" id="SRHE01000796">
    <property type="protein sequence ID" value="TWW08189.1"/>
    <property type="molecule type" value="Genomic_DNA"/>
</dbReference>
<name>A0A5C6M1X5_9PLAN</name>
<sequence length="178" mass="18949">MLRASSAYLRLWIIVAATLLAACNTTEHPSAENQLQSESAPQDSELSQAVKANQNQQIVSLLVAGHSPNELNSAGMGPLHYAAARRNIEAVRILLDAGANINADPSTDFPSAIHMAAQGGSLEILQLLIHKGADINTIWFLNGHTALYEATFQVRPEVVEFLLANGADTAAVNVRGLS</sequence>
<keyword evidence="6" id="KW-1185">Reference proteome</keyword>
<dbReference type="InterPro" id="IPR036770">
    <property type="entry name" value="Ankyrin_rpt-contain_sf"/>
</dbReference>
<dbReference type="PANTHER" id="PTHR24198">
    <property type="entry name" value="ANKYRIN REPEAT AND PROTEIN KINASE DOMAIN-CONTAINING PROTEIN"/>
    <property type="match status" value="1"/>
</dbReference>
<protein>
    <submittedName>
        <fullName evidence="5">Uncharacterized protein</fullName>
    </submittedName>
</protein>
<keyword evidence="1" id="KW-0677">Repeat</keyword>
<proteinExistence type="predicted"/>
<dbReference type="SMART" id="SM00248">
    <property type="entry name" value="ANK"/>
    <property type="match status" value="3"/>
</dbReference>
<dbReference type="Pfam" id="PF12796">
    <property type="entry name" value="Ank_2"/>
    <property type="match status" value="1"/>
</dbReference>
<dbReference type="Pfam" id="PF00023">
    <property type="entry name" value="Ank"/>
    <property type="match status" value="1"/>
</dbReference>
<organism evidence="5 6">
    <name type="scientific">Planctomyces bekefii</name>
    <dbReference type="NCBI Taxonomy" id="1653850"/>
    <lineage>
        <taxon>Bacteria</taxon>
        <taxon>Pseudomonadati</taxon>
        <taxon>Planctomycetota</taxon>
        <taxon>Planctomycetia</taxon>
        <taxon>Planctomycetales</taxon>
        <taxon>Planctomycetaceae</taxon>
        <taxon>Planctomyces</taxon>
    </lineage>
</organism>
<dbReference type="Gene3D" id="1.25.40.20">
    <property type="entry name" value="Ankyrin repeat-containing domain"/>
    <property type="match status" value="1"/>
</dbReference>
<evidence type="ECO:0000256" key="1">
    <source>
        <dbReference type="ARBA" id="ARBA00022737"/>
    </source>
</evidence>
<dbReference type="PANTHER" id="PTHR24198:SF165">
    <property type="entry name" value="ANKYRIN REPEAT-CONTAINING PROTEIN-RELATED"/>
    <property type="match status" value="1"/>
</dbReference>
<evidence type="ECO:0000256" key="2">
    <source>
        <dbReference type="ARBA" id="ARBA00023043"/>
    </source>
</evidence>
<evidence type="ECO:0000256" key="3">
    <source>
        <dbReference type="PROSITE-ProRule" id="PRU00023"/>
    </source>
</evidence>
<accession>A0A5C6M1X5</accession>
<gene>
    <name evidence="5" type="ORF">E3A20_26810</name>
</gene>
<keyword evidence="2 3" id="KW-0040">ANK repeat</keyword>
<feature type="non-terminal residue" evidence="5">
    <location>
        <position position="178"/>
    </location>
</feature>
<dbReference type="PROSITE" id="PS50297">
    <property type="entry name" value="ANK_REP_REGION"/>
    <property type="match status" value="3"/>
</dbReference>
<keyword evidence="4" id="KW-0732">Signal</keyword>
<dbReference type="PRINTS" id="PR01415">
    <property type="entry name" value="ANKYRIN"/>
</dbReference>
<comment type="caution">
    <text evidence="5">The sequence shown here is derived from an EMBL/GenBank/DDBJ whole genome shotgun (WGS) entry which is preliminary data.</text>
</comment>
<reference evidence="5 6" key="2">
    <citation type="submission" date="2019-08" db="EMBL/GenBank/DDBJ databases">
        <authorList>
            <person name="Henke P."/>
        </authorList>
    </citation>
    <scope>NUCLEOTIDE SEQUENCE [LARGE SCALE GENOMIC DNA]</scope>
    <source>
        <strain evidence="5">Phe10_nw2017</strain>
    </source>
</reference>
<evidence type="ECO:0000313" key="5">
    <source>
        <dbReference type="EMBL" id="TWW08189.1"/>
    </source>
</evidence>
<dbReference type="SUPFAM" id="SSF48403">
    <property type="entry name" value="Ankyrin repeat"/>
    <property type="match status" value="1"/>
</dbReference>
<dbReference type="PROSITE" id="PS50088">
    <property type="entry name" value="ANK_REPEAT"/>
    <property type="match status" value="3"/>
</dbReference>